<keyword evidence="5" id="KW-1185">Reference proteome</keyword>
<dbReference type="InterPro" id="IPR016047">
    <property type="entry name" value="M23ase_b-sheet_dom"/>
</dbReference>
<dbReference type="Pfam" id="PF01551">
    <property type="entry name" value="Peptidase_M23"/>
    <property type="match status" value="1"/>
</dbReference>
<feature type="signal peptide" evidence="2">
    <location>
        <begin position="1"/>
        <end position="22"/>
    </location>
</feature>
<evidence type="ECO:0000313" key="5">
    <source>
        <dbReference type="Proteomes" id="UP000265431"/>
    </source>
</evidence>
<dbReference type="EMBL" id="QWGB01000009">
    <property type="protein sequence ID" value="RIJ21365.1"/>
    <property type="molecule type" value="Genomic_DNA"/>
</dbReference>
<dbReference type="InterPro" id="IPR011055">
    <property type="entry name" value="Dup_hybrid_motif"/>
</dbReference>
<sequence length="295" mass="31059">MKRVACLGLIVSAGLFALPASADTASLSCSGAAKQGGLLVCTGPADTSIRVAGKDGTGARDVRTDADGIVTVGLTRHEASPLVLTPTTGEPISVEIATRSDDFRLLRGLDCDKVDARTPQQLAEVEESWLKKRDAFETFNDGPGASLGFRRPAEGRASSPFGPERKYTGTGADGETCEKVSVHQGYDIATPIGTPIIAPAPGTVILGDPDLYYEGGAVFLNHGQGLVSVFMHMSKVDVTAGDEVEAGEQIGLSGNTGRTTGPHLHWAVKWRNQATLNRDEDFYIDPALLLALEPQ</sequence>
<feature type="domain" description="M23ase beta-sheet core" evidence="3">
    <location>
        <begin position="182"/>
        <end position="274"/>
    </location>
</feature>
<dbReference type="GO" id="GO:0004222">
    <property type="term" value="F:metalloendopeptidase activity"/>
    <property type="evidence" value="ECO:0007669"/>
    <property type="project" value="TreeGrafter"/>
</dbReference>
<proteinExistence type="predicted"/>
<accession>A0A399QT55</accession>
<evidence type="ECO:0000256" key="2">
    <source>
        <dbReference type="SAM" id="SignalP"/>
    </source>
</evidence>
<dbReference type="RefSeq" id="WP_119380517.1">
    <property type="nucleotide sequence ID" value="NZ_QWGB01000009.1"/>
</dbReference>
<evidence type="ECO:0000256" key="1">
    <source>
        <dbReference type="SAM" id="MobiDB-lite"/>
    </source>
</evidence>
<dbReference type="Gene3D" id="2.70.70.10">
    <property type="entry name" value="Glucose Permease (Domain IIA)"/>
    <property type="match status" value="1"/>
</dbReference>
<dbReference type="PANTHER" id="PTHR21666:SF285">
    <property type="entry name" value="M23 FAMILY METALLOPEPTIDASE"/>
    <property type="match status" value="1"/>
</dbReference>
<feature type="region of interest" description="Disordered" evidence="1">
    <location>
        <begin position="141"/>
        <end position="173"/>
    </location>
</feature>
<dbReference type="SUPFAM" id="SSF51261">
    <property type="entry name" value="Duplicated hybrid motif"/>
    <property type="match status" value="1"/>
</dbReference>
<gene>
    <name evidence="4" type="ORF">D1224_13705</name>
</gene>
<name>A0A399QT55_9PROT</name>
<dbReference type="Proteomes" id="UP000265431">
    <property type="component" value="Unassembled WGS sequence"/>
</dbReference>
<dbReference type="PANTHER" id="PTHR21666">
    <property type="entry name" value="PEPTIDASE-RELATED"/>
    <property type="match status" value="1"/>
</dbReference>
<evidence type="ECO:0000313" key="4">
    <source>
        <dbReference type="EMBL" id="RIJ21365.1"/>
    </source>
</evidence>
<organism evidence="4 5">
    <name type="scientific">Henriciella barbarensis</name>
    <dbReference type="NCBI Taxonomy" id="86342"/>
    <lineage>
        <taxon>Bacteria</taxon>
        <taxon>Pseudomonadati</taxon>
        <taxon>Pseudomonadota</taxon>
        <taxon>Alphaproteobacteria</taxon>
        <taxon>Hyphomonadales</taxon>
        <taxon>Hyphomonadaceae</taxon>
        <taxon>Henriciella</taxon>
    </lineage>
</organism>
<protein>
    <submittedName>
        <fullName evidence="4">M23 family peptidase</fullName>
    </submittedName>
</protein>
<feature type="chain" id="PRO_5017425897" evidence="2">
    <location>
        <begin position="23"/>
        <end position="295"/>
    </location>
</feature>
<evidence type="ECO:0000259" key="3">
    <source>
        <dbReference type="Pfam" id="PF01551"/>
    </source>
</evidence>
<dbReference type="InterPro" id="IPR050570">
    <property type="entry name" value="Cell_wall_metabolism_enzyme"/>
</dbReference>
<dbReference type="AlphaFoldDB" id="A0A399QT55"/>
<keyword evidence="2" id="KW-0732">Signal</keyword>
<dbReference type="CDD" id="cd12797">
    <property type="entry name" value="M23_peptidase"/>
    <property type="match status" value="1"/>
</dbReference>
<comment type="caution">
    <text evidence="4">The sequence shown here is derived from an EMBL/GenBank/DDBJ whole genome shotgun (WGS) entry which is preliminary data.</text>
</comment>
<dbReference type="OrthoDB" id="9815245at2"/>
<reference evidence="4 5" key="1">
    <citation type="submission" date="2018-08" db="EMBL/GenBank/DDBJ databases">
        <title>Henriciella mobilis sp. nov., isolated from seawater.</title>
        <authorList>
            <person name="Cheng H."/>
            <person name="Wu Y.-H."/>
            <person name="Xu X.-W."/>
            <person name="Guo L.-L."/>
        </authorList>
    </citation>
    <scope>NUCLEOTIDE SEQUENCE [LARGE SCALE GENOMIC DNA]</scope>
    <source>
        <strain evidence="4 5">CCUG66934</strain>
    </source>
</reference>